<dbReference type="InterPro" id="IPR043502">
    <property type="entry name" value="DNA/RNA_pol_sf"/>
</dbReference>
<evidence type="ECO:0000313" key="2">
    <source>
        <dbReference type="EMBL" id="CAB0013250.1"/>
    </source>
</evidence>
<dbReference type="SUPFAM" id="SSF56672">
    <property type="entry name" value="DNA/RNA polymerases"/>
    <property type="match status" value="1"/>
</dbReference>
<accession>A0A6H5H6H4</accession>
<dbReference type="GO" id="GO:0071897">
    <property type="term" value="P:DNA biosynthetic process"/>
    <property type="evidence" value="ECO:0007669"/>
    <property type="project" value="UniProtKB-ARBA"/>
</dbReference>
<evidence type="ECO:0000313" key="3">
    <source>
        <dbReference type="Proteomes" id="UP000479000"/>
    </source>
</evidence>
<name>A0A6H5H6H4_9HEMI</name>
<gene>
    <name evidence="2" type="ORF">NTEN_LOCUS17861</name>
</gene>
<reference evidence="2 3" key="1">
    <citation type="submission" date="2020-02" db="EMBL/GenBank/DDBJ databases">
        <authorList>
            <person name="Ferguson B K."/>
        </authorList>
    </citation>
    <scope>NUCLEOTIDE SEQUENCE [LARGE SCALE GENOMIC DNA]</scope>
</reference>
<protein>
    <recommendedName>
        <fullName evidence="1">Reverse transcriptase Ty1/copia-type domain-containing protein</fullName>
    </recommendedName>
</protein>
<sequence>MQLRDRNLIILPERFKDYVMMADHQKPQTYREAMQTGEAAQWKAAMDDEIKSLIQMDTWELVDLPPGKKLVDCRWVFKVKIKANGEFDKFKARVVAKGFSQIPGIDYKEVFSPVVRYDTIRTLLSAAASEGLELMQFDVKTAFLNGELDEEIFMKQPDGFNNGTKRVCKLKRSIYGLKQAPRCRNIKFTNSIKSQGLIPSQADPCLYHSQNKKEKLFLAIYVDDGILCGSNLQEMKKFMNNLKEAFTITE</sequence>
<dbReference type="InterPro" id="IPR013103">
    <property type="entry name" value="RVT_2"/>
</dbReference>
<feature type="domain" description="Reverse transcriptase Ty1/copia-type" evidence="1">
    <location>
        <begin position="57"/>
        <end position="248"/>
    </location>
</feature>
<organism evidence="2 3">
    <name type="scientific">Nesidiocoris tenuis</name>
    <dbReference type="NCBI Taxonomy" id="355587"/>
    <lineage>
        <taxon>Eukaryota</taxon>
        <taxon>Metazoa</taxon>
        <taxon>Ecdysozoa</taxon>
        <taxon>Arthropoda</taxon>
        <taxon>Hexapoda</taxon>
        <taxon>Insecta</taxon>
        <taxon>Pterygota</taxon>
        <taxon>Neoptera</taxon>
        <taxon>Paraneoptera</taxon>
        <taxon>Hemiptera</taxon>
        <taxon>Heteroptera</taxon>
        <taxon>Panheteroptera</taxon>
        <taxon>Cimicomorpha</taxon>
        <taxon>Miridae</taxon>
        <taxon>Dicyphina</taxon>
        <taxon>Nesidiocoris</taxon>
    </lineage>
</organism>
<dbReference type="AlphaFoldDB" id="A0A6H5H6H4"/>
<evidence type="ECO:0000259" key="1">
    <source>
        <dbReference type="Pfam" id="PF07727"/>
    </source>
</evidence>
<keyword evidence="3" id="KW-1185">Reference proteome</keyword>
<dbReference type="Proteomes" id="UP000479000">
    <property type="component" value="Unassembled WGS sequence"/>
</dbReference>
<dbReference type="EMBL" id="CADCXU010026380">
    <property type="protein sequence ID" value="CAB0013250.1"/>
    <property type="molecule type" value="Genomic_DNA"/>
</dbReference>
<proteinExistence type="predicted"/>
<dbReference type="OrthoDB" id="8190972at2759"/>
<dbReference type="Pfam" id="PF07727">
    <property type="entry name" value="RVT_2"/>
    <property type="match status" value="1"/>
</dbReference>